<proteinExistence type="inferred from homology"/>
<comment type="subunit">
    <text evidence="13">F-type ATPases have 2 components, F(1) - the catalytic core - and F(0) - the membrane proton channel. F(1) has five subunits: alpha(3), beta(3), gamma(1), delta(1), epsilon(1). F(0) has three main subunits: a(1), b(2) and c(10-14). The alpha and beta chains form an alternating ring which encloses part of the gamma chain. F(1) is attached to F(0) by a central stalk formed by the gamma and epsilon chains, while a peripheral stalk is formed by the delta and b chains.</text>
</comment>
<evidence type="ECO:0000256" key="1">
    <source>
        <dbReference type="ARBA" id="ARBA00005513"/>
    </source>
</evidence>
<evidence type="ECO:0000256" key="10">
    <source>
        <dbReference type="ARBA" id="ARBA00025198"/>
    </source>
</evidence>
<evidence type="ECO:0000256" key="14">
    <source>
        <dbReference type="RuleBase" id="RU003848"/>
    </source>
</evidence>
<comment type="subcellular location">
    <subcellularLocation>
        <location evidence="13">Cell membrane</location>
        <topology evidence="13">Single-pass membrane protein</topology>
    </subcellularLocation>
    <subcellularLocation>
        <location evidence="12">Endomembrane system</location>
        <topology evidence="12">Single-pass membrane protein</topology>
    </subcellularLocation>
</comment>
<dbReference type="KEGG" id="amaq:GO499_12715"/>
<dbReference type="InterPro" id="IPR050059">
    <property type="entry name" value="ATP_synthase_B_chain"/>
</dbReference>
<dbReference type="EMBL" id="CP046620">
    <property type="protein sequence ID" value="QHQ35970.1"/>
    <property type="molecule type" value="Genomic_DNA"/>
</dbReference>
<evidence type="ECO:0000313" key="17">
    <source>
        <dbReference type="Proteomes" id="UP000464495"/>
    </source>
</evidence>
<comment type="function">
    <text evidence="10 13">F(1)F(0) ATP synthase produces ATP from ADP in the presence of a proton or sodium gradient. F-type ATPases consist of two structural domains, F(1) containing the extramembraneous catalytic core and F(0) containing the membrane proton channel, linked together by a central stalk and a peripheral stalk. During catalysis, ATP synthesis in the catalytic domain of F(1) is coupled via a rotary mechanism of the central stalk subunits to proton translocation.</text>
</comment>
<keyword evidence="6 13" id="KW-1133">Transmembrane helix</keyword>
<dbReference type="PANTHER" id="PTHR33445:SF1">
    <property type="entry name" value="ATP SYNTHASE SUBUNIT B"/>
    <property type="match status" value="1"/>
</dbReference>
<keyword evidence="3 13" id="KW-0138">CF(0)</keyword>
<dbReference type="GO" id="GO:0046933">
    <property type="term" value="F:proton-transporting ATP synthase activity, rotational mechanism"/>
    <property type="evidence" value="ECO:0007669"/>
    <property type="project" value="UniProtKB-UniRule"/>
</dbReference>
<keyword evidence="7 13" id="KW-0406">Ion transport</keyword>
<name>A0A6P1T2F2_9RHOB</name>
<evidence type="ECO:0000256" key="6">
    <source>
        <dbReference type="ARBA" id="ARBA00022989"/>
    </source>
</evidence>
<evidence type="ECO:0000256" key="2">
    <source>
        <dbReference type="ARBA" id="ARBA00022448"/>
    </source>
</evidence>
<dbReference type="Proteomes" id="UP000464495">
    <property type="component" value="Chromosome"/>
</dbReference>
<evidence type="ECO:0000256" key="5">
    <source>
        <dbReference type="ARBA" id="ARBA00022781"/>
    </source>
</evidence>
<evidence type="ECO:0000313" key="16">
    <source>
        <dbReference type="EMBL" id="QHQ35970.1"/>
    </source>
</evidence>
<dbReference type="InterPro" id="IPR002146">
    <property type="entry name" value="ATP_synth_b/b'su_bac/chlpt"/>
</dbReference>
<gene>
    <name evidence="13" type="primary">atpF</name>
    <name evidence="16" type="ORF">GO499_12715</name>
</gene>
<evidence type="ECO:0000256" key="8">
    <source>
        <dbReference type="ARBA" id="ARBA00023136"/>
    </source>
</evidence>
<organism evidence="16 17">
    <name type="scientific">Algicella marina</name>
    <dbReference type="NCBI Taxonomy" id="2683284"/>
    <lineage>
        <taxon>Bacteria</taxon>
        <taxon>Pseudomonadati</taxon>
        <taxon>Pseudomonadota</taxon>
        <taxon>Alphaproteobacteria</taxon>
        <taxon>Rhodobacterales</taxon>
        <taxon>Paracoccaceae</taxon>
        <taxon>Algicella</taxon>
    </lineage>
</organism>
<evidence type="ECO:0000256" key="13">
    <source>
        <dbReference type="HAMAP-Rule" id="MF_01398"/>
    </source>
</evidence>
<evidence type="ECO:0000256" key="15">
    <source>
        <dbReference type="SAM" id="Coils"/>
    </source>
</evidence>
<dbReference type="CDD" id="cd06503">
    <property type="entry name" value="ATP-synt_Fo_b"/>
    <property type="match status" value="1"/>
</dbReference>
<keyword evidence="17" id="KW-1185">Reference proteome</keyword>
<keyword evidence="5 13" id="KW-0375">Hydrogen ion transport</keyword>
<dbReference type="GO" id="GO:0046961">
    <property type="term" value="F:proton-transporting ATPase activity, rotational mechanism"/>
    <property type="evidence" value="ECO:0007669"/>
    <property type="project" value="TreeGrafter"/>
</dbReference>
<dbReference type="Pfam" id="PF00430">
    <property type="entry name" value="ATP-synt_B"/>
    <property type="match status" value="1"/>
</dbReference>
<evidence type="ECO:0000256" key="12">
    <source>
        <dbReference type="ARBA" id="ARBA00037847"/>
    </source>
</evidence>
<reference evidence="16 17" key="1">
    <citation type="submission" date="2019-12" db="EMBL/GenBank/DDBJ databases">
        <title>Complete genome sequence of Algicella marina strain 9Alg 56(T) isolated from the red alga Tichocarpus crinitus.</title>
        <authorList>
            <person name="Kim S.-G."/>
            <person name="Nedashkovskaya O.I."/>
        </authorList>
    </citation>
    <scope>NUCLEOTIDE SEQUENCE [LARGE SCALE GENOMIC DNA]</scope>
    <source>
        <strain evidence="16 17">9Alg 56</strain>
    </source>
</reference>
<keyword evidence="9 13" id="KW-0066">ATP synthesis</keyword>
<evidence type="ECO:0000256" key="7">
    <source>
        <dbReference type="ARBA" id="ARBA00023065"/>
    </source>
</evidence>
<comment type="similarity">
    <text evidence="1 13 14">Belongs to the ATPase B chain family.</text>
</comment>
<feature type="coiled-coil region" evidence="15">
    <location>
        <begin position="49"/>
        <end position="112"/>
    </location>
</feature>
<dbReference type="NCBIfam" id="NF009989">
    <property type="entry name" value="PRK13455.1"/>
    <property type="match status" value="1"/>
</dbReference>
<dbReference type="GO" id="GO:0005886">
    <property type="term" value="C:plasma membrane"/>
    <property type="evidence" value="ECO:0007669"/>
    <property type="project" value="UniProtKB-SubCell"/>
</dbReference>
<evidence type="ECO:0000256" key="4">
    <source>
        <dbReference type="ARBA" id="ARBA00022692"/>
    </source>
</evidence>
<keyword evidence="2 13" id="KW-0813">Transport</keyword>
<evidence type="ECO:0000256" key="9">
    <source>
        <dbReference type="ARBA" id="ARBA00023310"/>
    </source>
</evidence>
<feature type="transmembrane region" description="Helical" evidence="13">
    <location>
        <begin position="19"/>
        <end position="37"/>
    </location>
</feature>
<dbReference type="RefSeq" id="WP_161862527.1">
    <property type="nucleotide sequence ID" value="NZ_CP046620.1"/>
</dbReference>
<evidence type="ECO:0000256" key="3">
    <source>
        <dbReference type="ARBA" id="ARBA00022547"/>
    </source>
</evidence>
<dbReference type="GO" id="GO:0012505">
    <property type="term" value="C:endomembrane system"/>
    <property type="evidence" value="ECO:0007669"/>
    <property type="project" value="UniProtKB-SubCell"/>
</dbReference>
<protein>
    <recommendedName>
        <fullName evidence="13">ATP synthase subunit b</fullName>
    </recommendedName>
    <alternativeName>
        <fullName evidence="13">ATP synthase F(0) sector subunit b</fullName>
    </alternativeName>
    <alternativeName>
        <fullName evidence="13">ATPase subunit I</fullName>
    </alternativeName>
    <alternativeName>
        <fullName evidence="13">F-type ATPase subunit b</fullName>
        <shortName evidence="13">F-ATPase subunit b</shortName>
    </alternativeName>
</protein>
<keyword evidence="4 13" id="KW-0812">Transmembrane</keyword>
<accession>A0A6P1T2F2</accession>
<keyword evidence="15" id="KW-0175">Coiled coil</keyword>
<dbReference type="AlphaFoldDB" id="A0A6P1T2F2"/>
<dbReference type="HAMAP" id="MF_01398">
    <property type="entry name" value="ATP_synth_b_bprime"/>
    <property type="match status" value="1"/>
</dbReference>
<evidence type="ECO:0000256" key="11">
    <source>
        <dbReference type="ARBA" id="ARBA00025614"/>
    </source>
</evidence>
<dbReference type="PANTHER" id="PTHR33445">
    <property type="entry name" value="ATP SYNTHASE SUBUNIT B', CHLOROPLASTIC"/>
    <property type="match status" value="1"/>
</dbReference>
<dbReference type="GO" id="GO:0045259">
    <property type="term" value="C:proton-transporting ATP synthase complex"/>
    <property type="evidence" value="ECO:0007669"/>
    <property type="project" value="UniProtKB-KW"/>
</dbReference>
<sequence>MSTIILATGPFFSLNNTNFVVLLGFLVFIGILLYAGVPAKITSMLDARAAKIRADLDEAKTLREEAQTLLASYERKQKEVTDQAASIVAAAKADAQAAAAQAKEDLQDTIARRLKAATDQIASAEQHAVKEVKDKAATVAIAAATKVIAEKLGPAESDAMIDAAIKDVSAKLH</sequence>
<keyword evidence="13" id="KW-1003">Cell membrane</keyword>
<keyword evidence="8 13" id="KW-0472">Membrane</keyword>
<comment type="function">
    <text evidence="11">Component of the F(0) channel, it forms part of the peripheral stalk, linking F(1) to F(0). The b'-subunit is a diverged and duplicated form of b found in plants and photosynthetic bacteria.</text>
</comment>